<feature type="binding site" evidence="7 9">
    <location>
        <position position="94"/>
    </location>
    <ligand>
        <name>substrate</name>
    </ligand>
</feature>
<dbReference type="InterPro" id="IPR010945">
    <property type="entry name" value="Malate_DH_type2"/>
</dbReference>
<evidence type="ECO:0000259" key="12">
    <source>
        <dbReference type="Pfam" id="PF00056"/>
    </source>
</evidence>
<evidence type="ECO:0000259" key="13">
    <source>
        <dbReference type="Pfam" id="PF02866"/>
    </source>
</evidence>
<dbReference type="InterPro" id="IPR036291">
    <property type="entry name" value="NAD(P)-bd_dom_sf"/>
</dbReference>
<dbReference type="NCBIfam" id="NF003916">
    <property type="entry name" value="PRK05442.1"/>
    <property type="match status" value="1"/>
</dbReference>
<proteinExistence type="inferred from homology"/>
<dbReference type="InterPro" id="IPR022383">
    <property type="entry name" value="Lactate/malate_DH_C"/>
</dbReference>
<feature type="binding site" evidence="7 9">
    <location>
        <position position="164"/>
    </location>
    <ligand>
        <name>substrate</name>
    </ligand>
</feature>
<dbReference type="FunFam" id="3.90.110.10:FF:000002">
    <property type="entry name" value="Malate dehydrogenase"/>
    <property type="match status" value="1"/>
</dbReference>
<dbReference type="Gene3D" id="3.40.50.720">
    <property type="entry name" value="NAD(P)-binding Rossmann-like Domain"/>
    <property type="match status" value="1"/>
</dbReference>
<sequence length="331" mass="35144">MVTPIRVAITGAAGQIGYALLPRIANGDMFGPDQPVVLQMLELPIDAAQDALRGVAMELDDCAFPLLHDMVLTSDPNVAFKDANWCLLVGSKPRGPGMERGDLLRENGPIFEAQGKAVNDHAASDVRVAVVGNPCNTNALIAMNWAKDVPNERFSAMTRLDQNRAQAQLAAKAGVHSTAVKNALIWGNHSATQVPDFVNCTIDGRSAADVIGDEAWLTGEFFQTVQQRGAAIIKARGKSSAASAASALIDHVRDLTTPTPNGRWNSVCVPSDGSYDVPEGLISSFPVRADGKGGYEIVQGLELTPFLKEKLAASAAELAHERDEVKALLPS</sequence>
<evidence type="ECO:0000256" key="9">
    <source>
        <dbReference type="PIRSR" id="PIRSR000102-2"/>
    </source>
</evidence>
<evidence type="ECO:0000313" key="14">
    <source>
        <dbReference type="EMBL" id="QDU85196.1"/>
    </source>
</evidence>
<dbReference type="GO" id="GO:0006099">
    <property type="term" value="P:tricarboxylic acid cycle"/>
    <property type="evidence" value="ECO:0007669"/>
    <property type="project" value="UniProtKB-UniRule"/>
</dbReference>
<organism evidence="14 15">
    <name type="scientific">Rohdeia mirabilis</name>
    <dbReference type="NCBI Taxonomy" id="2528008"/>
    <lineage>
        <taxon>Bacteria</taxon>
        <taxon>Pseudomonadati</taxon>
        <taxon>Planctomycetota</taxon>
        <taxon>Planctomycetia</taxon>
        <taxon>Planctomycetia incertae sedis</taxon>
        <taxon>Rohdeia</taxon>
    </lineage>
</organism>
<evidence type="ECO:0000256" key="7">
    <source>
        <dbReference type="HAMAP-Rule" id="MF_01517"/>
    </source>
</evidence>
<name>A0A518D127_9BACT</name>
<evidence type="ECO:0000256" key="1">
    <source>
        <dbReference type="ARBA" id="ARBA00009613"/>
    </source>
</evidence>
<dbReference type="InterPro" id="IPR001557">
    <property type="entry name" value="L-lactate/malate_DH"/>
</dbReference>
<dbReference type="GO" id="GO:0006108">
    <property type="term" value="P:malate metabolic process"/>
    <property type="evidence" value="ECO:0007669"/>
    <property type="project" value="InterPro"/>
</dbReference>
<feature type="binding site" evidence="7 10">
    <location>
        <begin position="131"/>
        <end position="133"/>
    </location>
    <ligand>
        <name>NAD(+)</name>
        <dbReference type="ChEBI" id="CHEBI:57540"/>
    </ligand>
</feature>
<protein>
    <recommendedName>
        <fullName evidence="2 7">Malate dehydrogenase</fullName>
        <ecNumber evidence="2 7">1.1.1.37</ecNumber>
    </recommendedName>
</protein>
<dbReference type="CDD" id="cd01338">
    <property type="entry name" value="MDH_chloroplast-like"/>
    <property type="match status" value="1"/>
</dbReference>
<dbReference type="EMBL" id="CP036290">
    <property type="protein sequence ID" value="QDU85196.1"/>
    <property type="molecule type" value="Genomic_DNA"/>
</dbReference>
<dbReference type="InterPro" id="IPR001236">
    <property type="entry name" value="Lactate/malate_DH_N"/>
</dbReference>
<keyword evidence="4 7" id="KW-0560">Oxidoreductase</keyword>
<comment type="similarity">
    <text evidence="1 7">Belongs to the LDH/MDH superfamily. MDH type 2 family.</text>
</comment>
<dbReference type="Proteomes" id="UP000319342">
    <property type="component" value="Chromosome"/>
</dbReference>
<dbReference type="SUPFAM" id="SSF56327">
    <property type="entry name" value="LDH C-terminal domain-like"/>
    <property type="match status" value="1"/>
</dbReference>
<comment type="function">
    <text evidence="7">Catalyzes the reversible oxidation of malate to oxaloacetate.</text>
</comment>
<dbReference type="OrthoDB" id="9802969at2"/>
<dbReference type="AlphaFoldDB" id="A0A518D127"/>
<dbReference type="PIRSF" id="PIRSF000102">
    <property type="entry name" value="Lac_mal_DH"/>
    <property type="match status" value="1"/>
</dbReference>
<feature type="active site" description="Proton acceptor" evidence="7 8">
    <location>
        <position position="189"/>
    </location>
</feature>
<feature type="binding site" evidence="7 10">
    <location>
        <position position="107"/>
    </location>
    <ligand>
        <name>NAD(+)</name>
        <dbReference type="ChEBI" id="CHEBI:57540"/>
    </ligand>
</feature>
<evidence type="ECO:0000256" key="11">
    <source>
        <dbReference type="RuleBase" id="RU000422"/>
    </source>
</evidence>
<dbReference type="HAMAP" id="MF_01517">
    <property type="entry name" value="Malate_dehydrog_2"/>
    <property type="match status" value="1"/>
</dbReference>
<dbReference type="EC" id="1.1.1.37" evidence="2 7"/>
<dbReference type="InterPro" id="IPR015955">
    <property type="entry name" value="Lactate_DH/Glyco_Ohase_4_C"/>
</dbReference>
<feature type="binding site" evidence="7 9">
    <location>
        <position position="133"/>
    </location>
    <ligand>
        <name>substrate</name>
    </ligand>
</feature>
<feature type="binding site" evidence="7 10">
    <location>
        <begin position="11"/>
        <end position="17"/>
    </location>
    <ligand>
        <name>NAD(+)</name>
        <dbReference type="ChEBI" id="CHEBI:57540"/>
    </ligand>
</feature>
<evidence type="ECO:0000256" key="6">
    <source>
        <dbReference type="ARBA" id="ARBA00048313"/>
    </source>
</evidence>
<evidence type="ECO:0000256" key="3">
    <source>
        <dbReference type="ARBA" id="ARBA00022532"/>
    </source>
</evidence>
<dbReference type="PROSITE" id="PS00068">
    <property type="entry name" value="MDH"/>
    <property type="match status" value="1"/>
</dbReference>
<dbReference type="PANTHER" id="PTHR23382">
    <property type="entry name" value="MALATE DEHYDROGENASE"/>
    <property type="match status" value="1"/>
</dbReference>
<dbReference type="GO" id="GO:0030060">
    <property type="term" value="F:L-malate dehydrogenase (NAD+) activity"/>
    <property type="evidence" value="ECO:0007669"/>
    <property type="project" value="UniProtKB-UniRule"/>
</dbReference>
<reference evidence="14 15" key="1">
    <citation type="submission" date="2019-02" db="EMBL/GenBank/DDBJ databases">
        <title>Deep-cultivation of Planctomycetes and their phenomic and genomic characterization uncovers novel biology.</title>
        <authorList>
            <person name="Wiegand S."/>
            <person name="Jogler M."/>
            <person name="Boedeker C."/>
            <person name="Pinto D."/>
            <person name="Vollmers J."/>
            <person name="Rivas-Marin E."/>
            <person name="Kohn T."/>
            <person name="Peeters S.H."/>
            <person name="Heuer A."/>
            <person name="Rast P."/>
            <person name="Oberbeckmann S."/>
            <person name="Bunk B."/>
            <person name="Jeske O."/>
            <person name="Meyerdierks A."/>
            <person name="Storesund J.E."/>
            <person name="Kallscheuer N."/>
            <person name="Luecker S."/>
            <person name="Lage O.M."/>
            <person name="Pohl T."/>
            <person name="Merkel B.J."/>
            <person name="Hornburger P."/>
            <person name="Mueller R.-W."/>
            <person name="Bruemmer F."/>
            <person name="Labrenz M."/>
            <person name="Spormann A.M."/>
            <person name="Op den Camp H."/>
            <person name="Overmann J."/>
            <person name="Amann R."/>
            <person name="Jetten M.S.M."/>
            <person name="Mascher T."/>
            <person name="Medema M.H."/>
            <person name="Devos D.P."/>
            <person name="Kaster A.-K."/>
            <person name="Ovreas L."/>
            <person name="Rohde M."/>
            <person name="Galperin M.Y."/>
            <person name="Jogler C."/>
        </authorList>
    </citation>
    <scope>NUCLEOTIDE SEQUENCE [LARGE SCALE GENOMIC DNA]</scope>
    <source>
        <strain evidence="14 15">Pla163</strain>
    </source>
</reference>
<accession>A0A518D127</accession>
<keyword evidence="3 7" id="KW-0816">Tricarboxylic acid cycle</keyword>
<evidence type="ECO:0000256" key="4">
    <source>
        <dbReference type="ARBA" id="ARBA00023002"/>
    </source>
</evidence>
<feature type="domain" description="Lactate/malate dehydrogenase C-terminal" evidence="13">
    <location>
        <begin position="158"/>
        <end position="327"/>
    </location>
</feature>
<dbReference type="Pfam" id="PF02866">
    <property type="entry name" value="Ldh_1_C"/>
    <property type="match status" value="1"/>
</dbReference>
<evidence type="ECO:0000256" key="10">
    <source>
        <dbReference type="PIRSR" id="PIRSR000102-3"/>
    </source>
</evidence>
<comment type="catalytic activity">
    <reaction evidence="6 7 11">
        <text>(S)-malate + NAD(+) = oxaloacetate + NADH + H(+)</text>
        <dbReference type="Rhea" id="RHEA:21432"/>
        <dbReference type="ChEBI" id="CHEBI:15378"/>
        <dbReference type="ChEBI" id="CHEBI:15589"/>
        <dbReference type="ChEBI" id="CHEBI:16452"/>
        <dbReference type="ChEBI" id="CHEBI:57540"/>
        <dbReference type="ChEBI" id="CHEBI:57945"/>
        <dbReference type="EC" id="1.1.1.37"/>
    </reaction>
</comment>
<dbReference type="InterPro" id="IPR001252">
    <property type="entry name" value="Malate_DH_AS"/>
</dbReference>
<evidence type="ECO:0000256" key="2">
    <source>
        <dbReference type="ARBA" id="ARBA00012995"/>
    </source>
</evidence>
<feature type="binding site" evidence="7">
    <location>
        <position position="114"/>
    </location>
    <ligand>
        <name>NAD(+)</name>
        <dbReference type="ChEBI" id="CHEBI:57540"/>
    </ligand>
</feature>
<dbReference type="Pfam" id="PF00056">
    <property type="entry name" value="Ldh_1_N"/>
    <property type="match status" value="1"/>
</dbReference>
<gene>
    <name evidence="7 14" type="primary">mdh</name>
    <name evidence="14" type="ORF">Pla163_23240</name>
</gene>
<dbReference type="RefSeq" id="WP_145188113.1">
    <property type="nucleotide sequence ID" value="NZ_CP036290.1"/>
</dbReference>
<dbReference type="NCBIfam" id="TIGR01759">
    <property type="entry name" value="MalateDH-SF1"/>
    <property type="match status" value="1"/>
</dbReference>
<dbReference type="FunFam" id="3.40.50.720:FF:000010">
    <property type="entry name" value="Malate dehydrogenase"/>
    <property type="match status" value="1"/>
</dbReference>
<evidence type="ECO:0000256" key="8">
    <source>
        <dbReference type="PIRSR" id="PIRSR000102-1"/>
    </source>
</evidence>
<keyword evidence="5 7" id="KW-0520">NAD</keyword>
<dbReference type="Gene3D" id="3.90.110.10">
    <property type="entry name" value="Lactate dehydrogenase/glycoside hydrolase, family 4, C-terminal"/>
    <property type="match status" value="1"/>
</dbReference>
<feature type="domain" description="Lactate/malate dehydrogenase N-terminal" evidence="12">
    <location>
        <begin position="6"/>
        <end position="151"/>
    </location>
</feature>
<evidence type="ECO:0000313" key="15">
    <source>
        <dbReference type="Proteomes" id="UP000319342"/>
    </source>
</evidence>
<feature type="binding site" evidence="7 9">
    <location>
        <position position="100"/>
    </location>
    <ligand>
        <name>substrate</name>
    </ligand>
</feature>
<dbReference type="SUPFAM" id="SSF51735">
    <property type="entry name" value="NAD(P)-binding Rossmann-fold domains"/>
    <property type="match status" value="1"/>
</dbReference>
<keyword evidence="15" id="KW-1185">Reference proteome</keyword>
<evidence type="ECO:0000256" key="5">
    <source>
        <dbReference type="ARBA" id="ARBA00023027"/>
    </source>
</evidence>